<accession>A0A9P5XN69</accession>
<dbReference type="OrthoDB" id="3219396at2759"/>
<evidence type="ECO:0000313" key="2">
    <source>
        <dbReference type="Proteomes" id="UP000807342"/>
    </source>
</evidence>
<dbReference type="Proteomes" id="UP000807342">
    <property type="component" value="Unassembled WGS sequence"/>
</dbReference>
<proteinExistence type="predicted"/>
<evidence type="ECO:0000313" key="1">
    <source>
        <dbReference type="EMBL" id="KAF9453898.1"/>
    </source>
</evidence>
<gene>
    <name evidence="1" type="ORF">P691DRAFT_694151</name>
</gene>
<dbReference type="SUPFAM" id="SSF81383">
    <property type="entry name" value="F-box domain"/>
    <property type="match status" value="1"/>
</dbReference>
<reference evidence="1" key="1">
    <citation type="submission" date="2020-11" db="EMBL/GenBank/DDBJ databases">
        <authorList>
            <consortium name="DOE Joint Genome Institute"/>
            <person name="Ahrendt S."/>
            <person name="Riley R."/>
            <person name="Andreopoulos W."/>
            <person name="Labutti K."/>
            <person name="Pangilinan J."/>
            <person name="Ruiz-Duenas F.J."/>
            <person name="Barrasa J.M."/>
            <person name="Sanchez-Garcia M."/>
            <person name="Camarero S."/>
            <person name="Miyauchi S."/>
            <person name="Serrano A."/>
            <person name="Linde D."/>
            <person name="Babiker R."/>
            <person name="Drula E."/>
            <person name="Ayuso-Fernandez I."/>
            <person name="Pacheco R."/>
            <person name="Padilla G."/>
            <person name="Ferreira P."/>
            <person name="Barriuso J."/>
            <person name="Kellner H."/>
            <person name="Castanera R."/>
            <person name="Alfaro M."/>
            <person name="Ramirez L."/>
            <person name="Pisabarro A.G."/>
            <person name="Kuo A."/>
            <person name="Tritt A."/>
            <person name="Lipzen A."/>
            <person name="He G."/>
            <person name="Yan M."/>
            <person name="Ng V."/>
            <person name="Cullen D."/>
            <person name="Martin F."/>
            <person name="Rosso M.-N."/>
            <person name="Henrissat B."/>
            <person name="Hibbett D."/>
            <person name="Martinez A.T."/>
            <person name="Grigoriev I.V."/>
        </authorList>
    </citation>
    <scope>NUCLEOTIDE SEQUENCE</scope>
    <source>
        <strain evidence="1">MF-IS2</strain>
    </source>
</reference>
<dbReference type="EMBL" id="MU151058">
    <property type="protein sequence ID" value="KAF9453898.1"/>
    <property type="molecule type" value="Genomic_DNA"/>
</dbReference>
<comment type="caution">
    <text evidence="1">The sequence shown here is derived from an EMBL/GenBank/DDBJ whole genome shotgun (WGS) entry which is preliminary data.</text>
</comment>
<name>A0A9P5XN69_9AGAR</name>
<organism evidence="1 2">
    <name type="scientific">Macrolepiota fuliginosa MF-IS2</name>
    <dbReference type="NCBI Taxonomy" id="1400762"/>
    <lineage>
        <taxon>Eukaryota</taxon>
        <taxon>Fungi</taxon>
        <taxon>Dikarya</taxon>
        <taxon>Basidiomycota</taxon>
        <taxon>Agaricomycotina</taxon>
        <taxon>Agaricomycetes</taxon>
        <taxon>Agaricomycetidae</taxon>
        <taxon>Agaricales</taxon>
        <taxon>Agaricineae</taxon>
        <taxon>Agaricaceae</taxon>
        <taxon>Macrolepiota</taxon>
    </lineage>
</organism>
<protein>
    <recommendedName>
        <fullName evidence="3">F-box domain-containing protein</fullName>
    </recommendedName>
</protein>
<dbReference type="AlphaFoldDB" id="A0A9P5XN69"/>
<sequence>MSSLFPTVANILPKFIAGNGMKEYSKRFPSCYFLRLPLLVYLDHIFPCLGVEDVIRLRRVNKAFFLITHEPSIWRRFLERMNHHPVIYLRPTFDYSSTLTDYEVEQIVTRTISLDDNWRDPKPKVISRLLLETYYEVLDMTILPGGKHLVASVKDRGNYRYYIVLYILDHPSGPRAIARVATAAKAFHLQAKYMKINGEYGITISCTCRRYINGGPHNINISDLSHQHVVDIPEPHFSEVMVFYTPLSVIEYLSDPNLVWRSPEHRSRAEEQTEPPLQRCATWETRENIQHISMFDNDGEAWMAIVTQHKYIHFVHLNETEAIYLHTQDHPDFHTQKIKAILPLPKQKEILVVRQMISRGSEEWVVELYPFPTQSMEMNPTHYVVVRQAFPGSLTKVSISDPQFPSSSPTLPPLQPNPLPPISIYFQHRQPHGLMHFCLWPMYETRSDGKQWCVPRYTVDPTPPPGGPTPTWQVLQNEAKDHYSIQTCHLCDPHVAHVLPGGYRAIYYTTLYDDRKASPSMIKLRRYLSPEVQKLAYPPRPADNSLAFMDKKRRYHPSGLYGTIDIALEDAKAFETGINAISWDETTGRICIAVEGELSVRILDMARNVEPDKRFVSWRDATFHEMGKMGCFTSKDCIHRVSIPGW</sequence>
<keyword evidence="2" id="KW-1185">Reference proteome</keyword>
<dbReference type="InterPro" id="IPR036047">
    <property type="entry name" value="F-box-like_dom_sf"/>
</dbReference>
<evidence type="ECO:0008006" key="3">
    <source>
        <dbReference type="Google" id="ProtNLM"/>
    </source>
</evidence>